<keyword evidence="3" id="KW-1185">Reference proteome</keyword>
<reference evidence="2" key="1">
    <citation type="submission" date="2021-06" db="EMBL/GenBank/DDBJ databases">
        <title>Genome-based taxonomic framework of Microbacterium strains isolated from marine environment, the description of four new species and reclassification of four preexisting species.</title>
        <authorList>
            <person name="Lee S.D."/>
            <person name="Kim S.-M."/>
            <person name="Byeon Y.-S."/>
            <person name="Yang H.L."/>
            <person name="Kim I.S."/>
        </authorList>
    </citation>
    <scope>NUCLEOTIDE SEQUENCE</scope>
    <source>
        <strain evidence="2">KACC 20510</strain>
    </source>
</reference>
<evidence type="ECO:0000256" key="1">
    <source>
        <dbReference type="SAM" id="MobiDB-lite"/>
    </source>
</evidence>
<comment type="caution">
    <text evidence="2">The sequence shown here is derived from an EMBL/GenBank/DDBJ whole genome shotgun (WGS) entry which is preliminary data.</text>
</comment>
<evidence type="ECO:0000313" key="2">
    <source>
        <dbReference type="EMBL" id="MDN4465646.1"/>
    </source>
</evidence>
<sequence length="194" mass="19544">MSSSPTTETTRRRTRGRGRIAASMAGTLVFAGWIGAPAAAAPLEPEIGCDLDTGMCIIDPSNIDTASSVVVPADVHVMTSVVLGGNGGANSSGVLGGQGGLTVATFPVTPGQQLRIVLGEGADGATPGDGFSSGGRGGPVSSTPTGMRRSGSKRPPQVGVLHAALGKFAGRLAMQRTDQVADVFAVEVERCRTR</sequence>
<evidence type="ECO:0000313" key="3">
    <source>
        <dbReference type="Proteomes" id="UP001172731"/>
    </source>
</evidence>
<accession>A0ABT8FWG2</accession>
<feature type="region of interest" description="Disordered" evidence="1">
    <location>
        <begin position="125"/>
        <end position="157"/>
    </location>
</feature>
<dbReference type="Proteomes" id="UP001172731">
    <property type="component" value="Unassembled WGS sequence"/>
</dbReference>
<name>A0ABT8FWG2_9MICO</name>
<organism evidence="2 3">
    <name type="scientific">Microbacterium aurantiacum</name>
    <dbReference type="NCBI Taxonomy" id="162393"/>
    <lineage>
        <taxon>Bacteria</taxon>
        <taxon>Bacillati</taxon>
        <taxon>Actinomycetota</taxon>
        <taxon>Actinomycetes</taxon>
        <taxon>Micrococcales</taxon>
        <taxon>Microbacteriaceae</taxon>
        <taxon>Microbacterium</taxon>
    </lineage>
</organism>
<gene>
    <name evidence="2" type="ORF">KZC48_14760</name>
</gene>
<protein>
    <submittedName>
        <fullName evidence="2">Uncharacterized protein</fullName>
    </submittedName>
</protein>
<dbReference type="RefSeq" id="WP_301135687.1">
    <property type="nucleotide sequence ID" value="NZ_BAAAUQ010000024.1"/>
</dbReference>
<dbReference type="EMBL" id="JAHWXI010000026">
    <property type="protein sequence ID" value="MDN4465646.1"/>
    <property type="molecule type" value="Genomic_DNA"/>
</dbReference>
<proteinExistence type="predicted"/>